<evidence type="ECO:0000313" key="1">
    <source>
        <dbReference type="EMBL" id="EEF75172.1"/>
    </source>
</evidence>
<evidence type="ECO:0000313" key="2">
    <source>
        <dbReference type="Proteomes" id="UP000014073"/>
    </source>
</evidence>
<dbReference type="HOGENOM" id="CLU_3132198_0_0_10"/>
<reference evidence="1 2" key="1">
    <citation type="submission" date="2008-12" db="EMBL/GenBank/DDBJ databases">
        <authorList>
            <person name="Fulton L."/>
            <person name="Clifton S."/>
            <person name="Fulton B."/>
            <person name="Xu J."/>
            <person name="Minx P."/>
            <person name="Pepin K.H."/>
            <person name="Johnson M."/>
            <person name="Bhonagiri V."/>
            <person name="Nash W.E."/>
            <person name="Mardis E.R."/>
            <person name="Wilson R.K."/>
        </authorList>
    </citation>
    <scope>NUCLEOTIDE SEQUENCE [LARGE SCALE GENOMIC DNA]</scope>
    <source>
        <strain evidence="1 2">DSM 18228</strain>
    </source>
</reference>
<dbReference type="AlphaFoldDB" id="S0F6E6"/>
<keyword evidence="2" id="KW-1185">Reference proteome</keyword>
<protein>
    <submittedName>
        <fullName evidence="1">Uncharacterized protein</fullName>
    </submittedName>
</protein>
<gene>
    <name evidence="1" type="ORF">BACCOPRO_00655</name>
</gene>
<accession>S0F6E6</accession>
<proteinExistence type="predicted"/>
<dbReference type="Proteomes" id="UP000014073">
    <property type="component" value="Unassembled WGS sequence"/>
</dbReference>
<name>S0F6E6_9BACT</name>
<organism evidence="1 2">
    <name type="scientific">Phocaeicola coprophilus DSM 18228 = JCM 13818</name>
    <dbReference type="NCBI Taxonomy" id="547042"/>
    <lineage>
        <taxon>Bacteria</taxon>
        <taxon>Pseudomonadati</taxon>
        <taxon>Bacteroidota</taxon>
        <taxon>Bacteroidia</taxon>
        <taxon>Bacteroidales</taxon>
        <taxon>Bacteroidaceae</taxon>
        <taxon>Phocaeicola</taxon>
    </lineage>
</organism>
<sequence>MWANNYLFSSEFRYKGYWFPVAFYSLERRVDIIKSLFKKQTPVYSLKYS</sequence>
<dbReference type="EMBL" id="ACBW01000045">
    <property type="protein sequence ID" value="EEF75172.1"/>
    <property type="molecule type" value="Genomic_DNA"/>
</dbReference>
<comment type="caution">
    <text evidence="1">The sequence shown here is derived from an EMBL/GenBank/DDBJ whole genome shotgun (WGS) entry which is preliminary data.</text>
</comment>
<dbReference type="STRING" id="547042.BACCOPRO_00655"/>